<sequence length="2677" mass="290778">MANEDSGESSPTIQVENVQKHLFSSSTKLRTAELHTLKRYVNDEHLSSSEIKSIATLLFKLHPRYIDQESRTAARQCLAALISSEHGQDAVAVIIDSITSEASKRTIAPGNAFVLLSWCSALHKETKDNTAFWDKWGGKLVDAEANALDLVLGTGHRESVKKHCRGKIRSAFRALVETGPAGNSIVTGLIKKLTTKGSAPAAKNALVLGLIASACSRTPSTHPVIEQSKPDIYSFYVREILASRTAVPEHVAGGLHHFFRSFSSLDELRTQVVGSIEKGLLRAPEVLLNNVLNQLFASVSPEVDLSTVLKGLVKPLMSNLKSTNLVVKKGVLEAFHALAAKSHDQTALSTVVDELLKPLKQGKVTAADQKAAHCQMLAALQCKDSLALRVATDLTAVAQKESNDVALHAELQTAAAHAVTAFKEGQSFDKVVNDAFTKGCKEKRPAFSKRWALCFGNIVLGSSEDTLGSPGMVAFIKAALNGLVDAYKDITANPIQATQNGSISTAYVTATLSLSTLRTINDNDVSSILQKLAVQKHLYMVEPKPSFLLNPRVYTKLLDEEDIAWCLRCLEAAVDGIASTKDNQDAARPWSQGILYFLSERRSAALSTRSSETIASAFNAHPGFVGQAVIDGIWTWLEQLSKGDKDSVALMSKGGDHAPHAALHAIFPQKTAQLSGLKDVLSENLVRALVISQPNLIPRASWINLCLRTGIDPGNLVSANTDRFLDAVLDGSKSDQDSQWATSVRKAASRAAAELVFVAPDALLGRLLDRTQSLLDPAQLSDIGPTEVGIFNTPEGTPFVDVLSKQGSAPTSHKGSKDRDAEQWEQELRKELAAKKGHAKKLTADEQAKVKTQLAKETVIRRHVAEVRERLLRGAGIVDALVNGPPTDAQRWVVPVIRCLLDLIAGDKGGLLGTEATSTFLDLSKLVTPRLGSLRLFVGVATLRALDVQQVSADLQREPLGELVTRVLYRMRFVGEQRTFDLVSLAYIHPLIMLILEKGGISAPDADAADEQITLAIEFCSGHADPIANAALPRDRMLSALVSTMQRFTQHYKITKDCFADFVRALSLDISKQELTILLKASLVPQTAVRTAVLQAIDAELELDSNQFYPEIWVECHDDLAENREIAETIKEENSIQVPESAAASIIEHLSSPDSQRRRAAARSIASATKKHPNTFNSLLDQLIDIYNANEKLREPERDKFGMTKSKEAKDLWEWRSGAALTLRELAPVFAEVRLVDLVQFLVLKGPLADRNGTVRSQMIEAAAAIINAKGKNKLAELTKLFEAKLDKSDNGSVKEDRVNEAVVILYGTLARHIPSGDARIPKVVARLLGTLGTPSESVQYAVAECLPPLVQASKDSASDYFKKTMDELLNSKKYAARRGAAYGLAGIVQGYGVKAFREQRIMSTFQAASENKKDAGQRQGPFLAYELFSLILGRVFEPYVLHIVPQLLAGFGDANADVREACLDASKTCFSTLSPYGVKKILPELLDGLDESQWRSKKGACELLGAMAYLDPNQLAMSLPEIIPPLTNVLNDSHKEVRAGAKQALQRFGEVINNPEIRGVVDILLKALSDPTKHTETALDSLLKISFVHYLDAPSLALVVRILERGLADRSGTKRKAAQIIATLAHLTERKDLITHLPVLVAGLRVAAVDPVPTTRATASKALGSLVEKLGEDALPDLIPSLMATLRSDTGAGDRLGSAQALSEVLAGLGTSRLEETLPTILQNVASSKPSVREGFMSLFIFLPACFGNSFSNYLGRIIPAILSGLADDLESIRETALRAGRLLVKNFSSRAIDLLLPELERGLADDSHRIRLSSVELVGDLLFNLTGINKNTEEEDIEEQAVDAGASLLEVLGEDRRNRVLSALYICRCDTSGLVRAAAINVWKALVASPRTLRDLVPTLTQFLIRRLASSNPEQKVIAGNALGELMRKAGDGVLTTLLPTLEEGLRSSTDTDTKQGICIALRELVGSAASETLEDHEKTIIAVIRTGLADSDTDVREAAAEAFDSLQRILGRRVIEHVLPHLLSLLRDEESASNALLALLTLLTDNNRSNMILPHLLPPLLVSPMTTFNARALASLAEVAGGPMVRKLPTIINAFMDNIISCKDDELRTELEESLDTVLLSVDEYDGLNTLMSVMLALVKHDDHRKRRCADQRLAAFFSNTDNDFSRYYPDLIRALLISFDDGDPEVVRAAWSALSELTKQLSKEEMETLANSTRQVLTQVGVPGSNLPGFGLPKGINAILPIFLQGLMNGTSDQRTQSALAISDIIDRTSGDSLKSFVTQITGPLIRVVSERSPEVRSAVLFTLNNLLQKIPTFLKPFLPQLQRTFAKSLADTSSETLRMRAARALGTLITMTPRIDPLISELVTGSKTPDIGVKSAMLKALYEVVSKVGKNMNEASRASLLALIDSDAPGSELSIIINHARLLGVLVKVLDPDTAKHVVKTKALTTNFTNFSVLAMNAVLLDSAEAITASMAEEARAVICQGIKDSRADIAENCVIAAGKLMLTESSPRSFEFLKPFFESLAQVIEPGNPPDVRRLSLVVIRTFSREHNDEVRPHLALLAPPIFASVRDMVIPVKLSAEAALLSIFSVVEEEGAVFEKWIAGPGANLPPNVKRSMGDYFKRVAIRLGAQARERKEAEGGQGGLGLSSDEKEDELELWRVGKVDLGENVMFDG</sequence>
<dbReference type="Pfam" id="PF12074">
    <property type="entry name" value="Gcn1_N"/>
    <property type="match status" value="1"/>
</dbReference>
<keyword evidence="2" id="KW-0677">Repeat</keyword>
<proteinExistence type="inferred from homology"/>
<dbReference type="GO" id="GO:0030295">
    <property type="term" value="F:protein kinase activator activity"/>
    <property type="evidence" value="ECO:0007669"/>
    <property type="project" value="UniProtKB-ARBA"/>
</dbReference>
<accession>A0A6G1GE48</accession>
<dbReference type="InterPro" id="IPR016024">
    <property type="entry name" value="ARM-type_fold"/>
</dbReference>
<reference evidence="9" key="3">
    <citation type="submission" date="2025-04" db="UniProtKB">
        <authorList>
            <consortium name="RefSeq"/>
        </authorList>
    </citation>
    <scope>IDENTIFICATION</scope>
    <source>
        <strain evidence="9">CBS 781.70</strain>
    </source>
</reference>
<dbReference type="Pfam" id="PF25801">
    <property type="entry name" value="HEAT_GCN1_C_2"/>
    <property type="match status" value="1"/>
</dbReference>
<dbReference type="Pfam" id="PF24984">
    <property type="entry name" value="HEAT_EF3_GNC1"/>
    <property type="match status" value="1"/>
</dbReference>
<dbReference type="GO" id="GO:0034198">
    <property type="term" value="P:cellular response to amino acid starvation"/>
    <property type="evidence" value="ECO:0007669"/>
    <property type="project" value="TreeGrafter"/>
</dbReference>
<gene>
    <name evidence="7 9" type="ORF">P152DRAFT_427933</name>
</gene>
<evidence type="ECO:0000256" key="1">
    <source>
        <dbReference type="ARBA" id="ARBA00007366"/>
    </source>
</evidence>
<dbReference type="PANTHER" id="PTHR23346">
    <property type="entry name" value="TRANSLATIONAL ACTIVATOR GCN1-RELATED"/>
    <property type="match status" value="1"/>
</dbReference>
<dbReference type="Pfam" id="PF24993">
    <property type="entry name" value="GNC1_N"/>
    <property type="match status" value="1"/>
</dbReference>
<evidence type="ECO:0000256" key="2">
    <source>
        <dbReference type="ARBA" id="ARBA00022737"/>
    </source>
</evidence>
<evidence type="ECO:0000256" key="4">
    <source>
        <dbReference type="PROSITE-ProRule" id="PRU00103"/>
    </source>
</evidence>
<dbReference type="PROSITE" id="PS50077">
    <property type="entry name" value="HEAT_REPEAT"/>
    <property type="match status" value="2"/>
</dbReference>
<dbReference type="Proteomes" id="UP000504638">
    <property type="component" value="Unplaced"/>
</dbReference>
<evidence type="ECO:0000313" key="8">
    <source>
        <dbReference type="Proteomes" id="UP000504638"/>
    </source>
</evidence>
<dbReference type="Gene3D" id="1.25.10.10">
    <property type="entry name" value="Leucine-rich Repeat Variant"/>
    <property type="match status" value="5"/>
</dbReference>
<dbReference type="Pfam" id="PF24916">
    <property type="entry name" value="HEAT_GCN1_fung"/>
    <property type="match status" value="1"/>
</dbReference>
<dbReference type="SMART" id="SM01349">
    <property type="entry name" value="TOG"/>
    <property type="match status" value="1"/>
</dbReference>
<dbReference type="FunFam" id="1.25.10.10:FF:000090">
    <property type="entry name" value="eIF-2-alpha kinase activator GCN1"/>
    <property type="match status" value="1"/>
</dbReference>
<dbReference type="SUPFAM" id="SSF48371">
    <property type="entry name" value="ARM repeat"/>
    <property type="match status" value="3"/>
</dbReference>
<dbReference type="InterPro" id="IPR056810">
    <property type="entry name" value="GNC1-like_N"/>
</dbReference>
<dbReference type="InterPro" id="IPR022716">
    <property type="entry name" value="Gcn1_N"/>
</dbReference>
<comment type="similarity">
    <text evidence="1">Belongs to the GCN1 family.</text>
</comment>
<dbReference type="InterPro" id="IPR056809">
    <property type="entry name" value="HEAT_GCN1_fung"/>
</dbReference>
<dbReference type="OrthoDB" id="5148094at2759"/>
<feature type="region of interest" description="Disordered" evidence="5">
    <location>
        <begin position="803"/>
        <end position="823"/>
    </location>
</feature>
<dbReference type="InterPro" id="IPR011989">
    <property type="entry name" value="ARM-like"/>
</dbReference>
<feature type="repeat" description="HEAT" evidence="4">
    <location>
        <begin position="1983"/>
        <end position="2020"/>
    </location>
</feature>
<dbReference type="Pfam" id="PF24987">
    <property type="entry name" value="HEAT_EF3_N"/>
    <property type="match status" value="1"/>
</dbReference>
<reference evidence="7 9" key="1">
    <citation type="submission" date="2020-01" db="EMBL/GenBank/DDBJ databases">
        <authorList>
            <consortium name="DOE Joint Genome Institute"/>
            <person name="Haridas S."/>
            <person name="Albert R."/>
            <person name="Binder M."/>
            <person name="Bloem J."/>
            <person name="Labutti K."/>
            <person name="Salamov A."/>
            <person name="Andreopoulos B."/>
            <person name="Baker S.E."/>
            <person name="Barry K."/>
            <person name="Bills G."/>
            <person name="Bluhm B.H."/>
            <person name="Cannon C."/>
            <person name="Castanera R."/>
            <person name="Culley D.E."/>
            <person name="Daum C."/>
            <person name="Ezra D."/>
            <person name="Gonzalez J.B."/>
            <person name="Henrissat B."/>
            <person name="Kuo A."/>
            <person name="Liang C."/>
            <person name="Lipzen A."/>
            <person name="Lutzoni F."/>
            <person name="Magnuson J."/>
            <person name="Mondo S."/>
            <person name="Nolan M."/>
            <person name="Ohm R."/>
            <person name="Pangilinan J."/>
            <person name="Park H.-J."/>
            <person name="Ramirez L."/>
            <person name="Alfaro M."/>
            <person name="Sun H."/>
            <person name="Tritt A."/>
            <person name="Yoshinaga Y."/>
            <person name="Zwiers L.-H."/>
            <person name="Turgeon B.G."/>
            <person name="Goodwin S.B."/>
            <person name="Spatafora J.W."/>
            <person name="Crous P.W."/>
            <person name="Grigoriev I.V."/>
        </authorList>
    </citation>
    <scope>NUCLEOTIDE SEQUENCE</scope>
    <source>
        <strain evidence="7 9">CBS 781.70</strain>
    </source>
</reference>
<evidence type="ECO:0000256" key="5">
    <source>
        <dbReference type="SAM" id="MobiDB-lite"/>
    </source>
</evidence>
<dbReference type="GeneID" id="54417885"/>
<dbReference type="EMBL" id="ML975150">
    <property type="protein sequence ID" value="KAF1816139.1"/>
    <property type="molecule type" value="Genomic_DNA"/>
</dbReference>
<evidence type="ECO:0000259" key="6">
    <source>
        <dbReference type="SMART" id="SM01349"/>
    </source>
</evidence>
<dbReference type="GO" id="GO:0005829">
    <property type="term" value="C:cytosol"/>
    <property type="evidence" value="ECO:0007669"/>
    <property type="project" value="TreeGrafter"/>
</dbReference>
<name>A0A6G1GE48_9PEZI</name>
<evidence type="ECO:0000313" key="9">
    <source>
        <dbReference type="RefSeq" id="XP_033537770.1"/>
    </source>
</evidence>
<dbReference type="InterPro" id="IPR034085">
    <property type="entry name" value="TOG"/>
</dbReference>
<evidence type="ECO:0000313" key="7">
    <source>
        <dbReference type="EMBL" id="KAF1816139.1"/>
    </source>
</evidence>
<protein>
    <recommendedName>
        <fullName evidence="3">eIF-2-alpha kinase activator GCN1</fullName>
    </recommendedName>
</protein>
<dbReference type="GO" id="GO:1904688">
    <property type="term" value="P:regulation of cytoplasmic translational initiation"/>
    <property type="evidence" value="ECO:0007669"/>
    <property type="project" value="UniProtKB-ARBA"/>
</dbReference>
<feature type="domain" description="TOG" evidence="6">
    <location>
        <begin position="1346"/>
        <end position="1582"/>
    </location>
</feature>
<dbReference type="InterPro" id="IPR021133">
    <property type="entry name" value="HEAT_type_2"/>
</dbReference>
<dbReference type="RefSeq" id="XP_033537770.1">
    <property type="nucleotide sequence ID" value="XM_033677315.1"/>
</dbReference>
<evidence type="ECO:0000256" key="3">
    <source>
        <dbReference type="ARBA" id="ARBA00072275"/>
    </source>
</evidence>
<feature type="repeat" description="HEAT" evidence="4">
    <location>
        <begin position="1523"/>
        <end position="1559"/>
    </location>
</feature>
<dbReference type="PANTHER" id="PTHR23346:SF7">
    <property type="entry name" value="STALLED RIBOSOME SENSOR GCN1"/>
    <property type="match status" value="1"/>
</dbReference>
<dbReference type="InterPro" id="IPR057546">
    <property type="entry name" value="HEAT_GCN1"/>
</dbReference>
<reference evidence="9" key="2">
    <citation type="submission" date="2020-04" db="EMBL/GenBank/DDBJ databases">
        <authorList>
            <consortium name="NCBI Genome Project"/>
        </authorList>
    </citation>
    <scope>NUCLEOTIDE SEQUENCE</scope>
    <source>
        <strain evidence="9">CBS 781.70</strain>
    </source>
</reference>
<keyword evidence="8" id="KW-1185">Reference proteome</keyword>
<organism evidence="7">
    <name type="scientific">Eremomyces bilateralis CBS 781.70</name>
    <dbReference type="NCBI Taxonomy" id="1392243"/>
    <lineage>
        <taxon>Eukaryota</taxon>
        <taxon>Fungi</taxon>
        <taxon>Dikarya</taxon>
        <taxon>Ascomycota</taxon>
        <taxon>Pezizomycotina</taxon>
        <taxon>Dothideomycetes</taxon>
        <taxon>Dothideomycetes incertae sedis</taxon>
        <taxon>Eremomycetales</taxon>
        <taxon>Eremomycetaceae</taxon>
        <taxon>Eremomyces</taxon>
    </lineage>
</organism>
<dbReference type="Pfam" id="PF23271">
    <property type="entry name" value="HEAT_GCN1"/>
    <property type="match status" value="1"/>
</dbReference>